<gene>
    <name evidence="2" type="ORF">TVAG_171650</name>
</gene>
<protein>
    <recommendedName>
        <fullName evidence="1">DUF3447 domain-containing protein</fullName>
    </recommendedName>
</protein>
<dbReference type="Proteomes" id="UP000001542">
    <property type="component" value="Unassembled WGS sequence"/>
</dbReference>
<sequence>MSDQIIHPNNFSELRSKYKYYIDSYNALYQLKTENEEELNSIYKMIKTQLIDSKKHLPRNVIRAILNIIPYNNRYTKPYLTLAKLIYDDYHIKEVNNIEPISNFLFCKEYNINLDKSQYFTAIHSENLDIHTENTIYRAIIFNDLERFITFTQRDGFDKEHQLISSLYPLSFAGCTLLELCCYHGAVDCFKFLRTEFNSGITLTCLHFSFLGGNPDIMSECLKYQTPNFKCMEYAIISHNIDFVTFLMNEYKIDIDLSVCGLYRVSKGAFSTALYMRLLKEIYADYKYIIKNMNICI</sequence>
<keyword evidence="3" id="KW-1185">Reference proteome</keyword>
<evidence type="ECO:0000313" key="3">
    <source>
        <dbReference type="Proteomes" id="UP000001542"/>
    </source>
</evidence>
<evidence type="ECO:0000259" key="1">
    <source>
        <dbReference type="Pfam" id="PF11929"/>
    </source>
</evidence>
<dbReference type="InterPro" id="IPR020683">
    <property type="entry name" value="DUF3447"/>
</dbReference>
<accession>A2EW90</accession>
<reference evidence="2" key="1">
    <citation type="submission" date="2006-10" db="EMBL/GenBank/DDBJ databases">
        <authorList>
            <person name="Amadeo P."/>
            <person name="Zhao Q."/>
            <person name="Wortman J."/>
            <person name="Fraser-Liggett C."/>
            <person name="Carlton J."/>
        </authorList>
    </citation>
    <scope>NUCLEOTIDE SEQUENCE</scope>
    <source>
        <strain evidence="2">G3</strain>
    </source>
</reference>
<dbReference type="InterPro" id="IPR036770">
    <property type="entry name" value="Ankyrin_rpt-contain_sf"/>
</dbReference>
<dbReference type="Pfam" id="PF11929">
    <property type="entry name" value="DUF3447"/>
    <property type="match status" value="1"/>
</dbReference>
<reference evidence="2" key="2">
    <citation type="journal article" date="2007" name="Science">
        <title>Draft genome sequence of the sexually transmitted pathogen Trichomonas vaginalis.</title>
        <authorList>
            <person name="Carlton J.M."/>
            <person name="Hirt R.P."/>
            <person name="Silva J.C."/>
            <person name="Delcher A.L."/>
            <person name="Schatz M."/>
            <person name="Zhao Q."/>
            <person name="Wortman J.R."/>
            <person name="Bidwell S.L."/>
            <person name="Alsmark U.C.M."/>
            <person name="Besteiro S."/>
            <person name="Sicheritz-Ponten T."/>
            <person name="Noel C.J."/>
            <person name="Dacks J.B."/>
            <person name="Foster P.G."/>
            <person name="Simillion C."/>
            <person name="Van de Peer Y."/>
            <person name="Miranda-Saavedra D."/>
            <person name="Barton G.J."/>
            <person name="Westrop G.D."/>
            <person name="Mueller S."/>
            <person name="Dessi D."/>
            <person name="Fiori P.L."/>
            <person name="Ren Q."/>
            <person name="Paulsen I."/>
            <person name="Zhang H."/>
            <person name="Bastida-Corcuera F.D."/>
            <person name="Simoes-Barbosa A."/>
            <person name="Brown M.T."/>
            <person name="Hayes R.D."/>
            <person name="Mukherjee M."/>
            <person name="Okumura C.Y."/>
            <person name="Schneider R."/>
            <person name="Smith A.J."/>
            <person name="Vanacova S."/>
            <person name="Villalvazo M."/>
            <person name="Haas B.J."/>
            <person name="Pertea M."/>
            <person name="Feldblyum T.V."/>
            <person name="Utterback T.R."/>
            <person name="Shu C.L."/>
            <person name="Osoegawa K."/>
            <person name="de Jong P.J."/>
            <person name="Hrdy I."/>
            <person name="Horvathova L."/>
            <person name="Zubacova Z."/>
            <person name="Dolezal P."/>
            <person name="Malik S.B."/>
            <person name="Logsdon J.M. Jr."/>
            <person name="Henze K."/>
            <person name="Gupta A."/>
            <person name="Wang C.C."/>
            <person name="Dunne R.L."/>
            <person name="Upcroft J.A."/>
            <person name="Upcroft P."/>
            <person name="White O."/>
            <person name="Salzberg S.L."/>
            <person name="Tang P."/>
            <person name="Chiu C.-H."/>
            <person name="Lee Y.-S."/>
            <person name="Embley T.M."/>
            <person name="Coombs G.H."/>
            <person name="Mottram J.C."/>
            <person name="Tachezy J."/>
            <person name="Fraser-Liggett C.M."/>
            <person name="Johnson P.J."/>
        </authorList>
    </citation>
    <scope>NUCLEOTIDE SEQUENCE [LARGE SCALE GENOMIC DNA]</scope>
    <source>
        <strain evidence="2">G3</strain>
    </source>
</reference>
<proteinExistence type="predicted"/>
<dbReference type="VEuPathDB" id="TrichDB:TVAGG3_0973530"/>
<feature type="domain" description="DUF3447" evidence="1">
    <location>
        <begin position="197"/>
        <end position="264"/>
    </location>
</feature>
<dbReference type="SUPFAM" id="SSF48403">
    <property type="entry name" value="Ankyrin repeat"/>
    <property type="match status" value="1"/>
</dbReference>
<evidence type="ECO:0000313" key="2">
    <source>
        <dbReference type="EMBL" id="EAY03067.1"/>
    </source>
</evidence>
<dbReference type="Gene3D" id="1.25.40.20">
    <property type="entry name" value="Ankyrin repeat-containing domain"/>
    <property type="match status" value="1"/>
</dbReference>
<organism evidence="2 3">
    <name type="scientific">Trichomonas vaginalis (strain ATCC PRA-98 / G3)</name>
    <dbReference type="NCBI Taxonomy" id="412133"/>
    <lineage>
        <taxon>Eukaryota</taxon>
        <taxon>Metamonada</taxon>
        <taxon>Parabasalia</taxon>
        <taxon>Trichomonadida</taxon>
        <taxon>Trichomonadidae</taxon>
        <taxon>Trichomonas</taxon>
    </lineage>
</organism>
<dbReference type="AlphaFoldDB" id="A2EW90"/>
<dbReference type="PANTHER" id="PTHR24182:SF13">
    <property type="entry name" value="LD18443P"/>
    <property type="match status" value="1"/>
</dbReference>
<dbReference type="PANTHER" id="PTHR24182">
    <property type="entry name" value="ANKYRIN REPEAT AND SOCS BOX CONTAINING 4"/>
    <property type="match status" value="1"/>
</dbReference>
<dbReference type="InParanoid" id="A2EW90"/>
<dbReference type="eggNOG" id="ENOG502SBM3">
    <property type="taxonomic scope" value="Eukaryota"/>
</dbReference>
<name>A2EW90_TRIV3</name>
<dbReference type="VEuPathDB" id="TrichDB:TVAG_171650"/>
<dbReference type="EMBL" id="DS113516">
    <property type="protein sequence ID" value="EAY03067.1"/>
    <property type="molecule type" value="Genomic_DNA"/>
</dbReference>